<accession>N0BHB1</accession>
<organism evidence="1 2">
    <name type="scientific">Archaeoglobus sulfaticallidus PM70-1</name>
    <dbReference type="NCBI Taxonomy" id="387631"/>
    <lineage>
        <taxon>Archaea</taxon>
        <taxon>Methanobacteriati</taxon>
        <taxon>Methanobacteriota</taxon>
        <taxon>Archaeoglobi</taxon>
        <taxon>Archaeoglobales</taxon>
        <taxon>Archaeoglobaceae</taxon>
        <taxon>Archaeoglobus</taxon>
    </lineage>
</organism>
<evidence type="ECO:0008006" key="3">
    <source>
        <dbReference type="Google" id="ProtNLM"/>
    </source>
</evidence>
<dbReference type="KEGG" id="ast:Asulf_01731"/>
<keyword evidence="2" id="KW-1185">Reference proteome</keyword>
<evidence type="ECO:0000313" key="1">
    <source>
        <dbReference type="EMBL" id="AGK61702.1"/>
    </source>
</evidence>
<dbReference type="EMBL" id="CP005290">
    <property type="protein sequence ID" value="AGK61702.1"/>
    <property type="molecule type" value="Genomic_DNA"/>
</dbReference>
<evidence type="ECO:0000313" key="2">
    <source>
        <dbReference type="Proteomes" id="UP000013307"/>
    </source>
</evidence>
<dbReference type="GeneID" id="15393366"/>
<gene>
    <name evidence="1" type="ORF">Asulf_01731</name>
</gene>
<dbReference type="eggNOG" id="arCOG02452">
    <property type="taxonomic scope" value="Archaea"/>
</dbReference>
<protein>
    <recommendedName>
        <fullName evidence="3">KaiC-like domain-containing protein</fullName>
    </recommendedName>
</protein>
<dbReference type="OrthoDB" id="51466at2157"/>
<dbReference type="RefSeq" id="WP_015591300.1">
    <property type="nucleotide sequence ID" value="NC_021169.1"/>
</dbReference>
<dbReference type="HOGENOM" id="CLU_1307766_0_0_2"/>
<reference evidence="1 2" key="1">
    <citation type="journal article" date="2013" name="Genome Announc.">
        <title>Complete Genome Sequence of the Thermophilic and Facultatively Chemolithoautotrophic Sulfate Reducer Archaeoglobus sulfaticallidus Strain PM70-1T.</title>
        <authorList>
            <person name="Stokke R."/>
            <person name="Hocking W.P."/>
            <person name="Steinsbu B.O."/>
            <person name="Steen I.H."/>
        </authorList>
    </citation>
    <scope>NUCLEOTIDE SEQUENCE [LARGE SCALE GENOMIC DNA]</scope>
    <source>
        <strain evidence="1">PM70-1</strain>
    </source>
</reference>
<dbReference type="AlphaFoldDB" id="N0BHB1"/>
<dbReference type="Proteomes" id="UP000013307">
    <property type="component" value="Chromosome"/>
</dbReference>
<sequence length="207" mass="23471">MSMNSLLLISEDGLDSSSILVDISSSVSDMVIWVASEPPDVISKVIDAYDLKGRIHVLSLIQSRKYKSVNVNNLSEIGILLSKISEGMEDFVVLMTAIPELLLIHGLERTYVFLMNVIGKTTNQGRKFIGGITKDAQNKRDEIMISRLFSIVLRYRKWLEGEKWVRNLIIETPIGDLDKDVVELYLRENRIVIPKNVKDAIVHELMD</sequence>
<proteinExistence type="predicted"/>
<name>N0BHB1_9EURY</name>